<dbReference type="OrthoDB" id="9814129at2"/>
<dbReference type="RefSeq" id="WP_007548225.1">
    <property type="nucleotide sequence ID" value="NZ_ABZS01000221.1"/>
</dbReference>
<dbReference type="InterPro" id="IPR038765">
    <property type="entry name" value="Papain-like_cys_pep_sf"/>
</dbReference>
<dbReference type="Gene3D" id="3.90.70.10">
    <property type="entry name" value="Cysteine proteinases"/>
    <property type="match status" value="1"/>
</dbReference>
<dbReference type="Pfam" id="PF13529">
    <property type="entry name" value="Peptidase_C39_2"/>
    <property type="match status" value="1"/>
</dbReference>
<comment type="caution">
    <text evidence="2">The sequence shown here is derived from an EMBL/GenBank/DDBJ whole genome shotgun (WGS) entry which is preliminary data.</text>
</comment>
<reference evidence="2 3" key="1">
    <citation type="submission" date="2009-04" db="EMBL/GenBank/DDBJ databases">
        <authorList>
            <person name="Reysenbach A.-L."/>
            <person name="Heidelberg J.F."/>
            <person name="Nelson W.C."/>
        </authorList>
    </citation>
    <scope>NUCLEOTIDE SEQUENCE [LARGE SCALE GENOMIC DNA]</scope>
    <source>
        <strain evidence="2 3">SS-5</strain>
    </source>
</reference>
<dbReference type="InterPro" id="IPR005074">
    <property type="entry name" value="Peptidase_C39"/>
</dbReference>
<dbReference type="Proteomes" id="UP000005540">
    <property type="component" value="Unassembled WGS sequence"/>
</dbReference>
<dbReference type="AlphaFoldDB" id="C4FM91"/>
<evidence type="ECO:0000313" key="3">
    <source>
        <dbReference type="Proteomes" id="UP000005540"/>
    </source>
</evidence>
<dbReference type="GO" id="GO:0016020">
    <property type="term" value="C:membrane"/>
    <property type="evidence" value="ECO:0007669"/>
    <property type="project" value="InterPro"/>
</dbReference>
<dbReference type="GO" id="GO:0006508">
    <property type="term" value="P:proteolysis"/>
    <property type="evidence" value="ECO:0007669"/>
    <property type="project" value="InterPro"/>
</dbReference>
<name>C4FM91_9AQUI</name>
<dbReference type="PANTHER" id="PTHR37806">
    <property type="entry name" value="LMO0724 PROTEIN"/>
    <property type="match status" value="1"/>
</dbReference>
<dbReference type="InterPro" id="IPR039564">
    <property type="entry name" value="Peptidase_C39-like"/>
</dbReference>
<evidence type="ECO:0000313" key="2">
    <source>
        <dbReference type="EMBL" id="EEP59808.1"/>
    </source>
</evidence>
<dbReference type="GO" id="GO:0005524">
    <property type="term" value="F:ATP binding"/>
    <property type="evidence" value="ECO:0007669"/>
    <property type="project" value="InterPro"/>
</dbReference>
<protein>
    <submittedName>
        <fullName evidence="2">Peptidase, C39 family</fullName>
    </submittedName>
</protein>
<gene>
    <name evidence="2" type="ORF">SULYE_1695</name>
</gene>
<organism evidence="2 3">
    <name type="scientific">Sulfurihydrogenibium yellowstonense SS-5</name>
    <dbReference type="NCBI Taxonomy" id="432331"/>
    <lineage>
        <taxon>Bacteria</taxon>
        <taxon>Pseudomonadati</taxon>
        <taxon>Aquificota</taxon>
        <taxon>Aquificia</taxon>
        <taxon>Aquificales</taxon>
        <taxon>Hydrogenothermaceae</taxon>
        <taxon>Sulfurihydrogenibium</taxon>
    </lineage>
</organism>
<dbReference type="EMBL" id="ABZS01000221">
    <property type="protein sequence ID" value="EEP59808.1"/>
    <property type="molecule type" value="Genomic_DNA"/>
</dbReference>
<evidence type="ECO:0000259" key="1">
    <source>
        <dbReference type="PROSITE" id="PS50990"/>
    </source>
</evidence>
<accession>C4FM91</accession>
<feature type="domain" description="Peptidase C39" evidence="1">
    <location>
        <begin position="28"/>
        <end position="158"/>
    </location>
</feature>
<sequence length="164" mass="18948">MIKKFLFIFSLLLSLSYGGEVLNVPFERQKSEFCGPASLSSVLRYYGQNISQEEIAKSVYARNLKGALITDLENFAKEKGFKTVLKKSDIDEIKKFIDERKPVIALIDYGYLFITKPHYVVIIGYNDNGFIINDGYEERKNMSYGEFLDKWEKLGKVILVVYQE</sequence>
<dbReference type="GO" id="GO:0008233">
    <property type="term" value="F:peptidase activity"/>
    <property type="evidence" value="ECO:0007669"/>
    <property type="project" value="InterPro"/>
</dbReference>
<keyword evidence="3" id="KW-1185">Reference proteome</keyword>
<dbReference type="PANTHER" id="PTHR37806:SF1">
    <property type="entry name" value="PEPTIDASE C39-LIKE DOMAIN-CONTAINING PROTEIN"/>
    <property type="match status" value="1"/>
</dbReference>
<proteinExistence type="predicted"/>
<dbReference type="PROSITE" id="PS50990">
    <property type="entry name" value="PEPTIDASE_C39"/>
    <property type="match status" value="1"/>
</dbReference>
<dbReference type="SUPFAM" id="SSF54001">
    <property type="entry name" value="Cysteine proteinases"/>
    <property type="match status" value="1"/>
</dbReference>